<evidence type="ECO:0000313" key="2">
    <source>
        <dbReference type="EMBL" id="MCY1074075.1"/>
    </source>
</evidence>
<comment type="caution">
    <text evidence="2">The sequence shown here is derived from an EMBL/GenBank/DDBJ whole genome shotgun (WGS) entry which is preliminary data.</text>
</comment>
<evidence type="ECO:0000256" key="1">
    <source>
        <dbReference type="SAM" id="MobiDB-lite"/>
    </source>
</evidence>
<reference evidence="2 3" key="1">
    <citation type="submission" date="2022-11" db="EMBL/GenBank/DDBJ databases">
        <title>Minimal conservation of predation-associated metabolite biosynthetic gene clusters underscores biosynthetic potential of Myxococcota including descriptions for ten novel species: Archangium lansinium sp. nov., Myxococcus landrumus sp. nov., Nannocystis bai.</title>
        <authorList>
            <person name="Ahearne A."/>
            <person name="Stevens C."/>
            <person name="Phillips K."/>
        </authorList>
    </citation>
    <scope>NUCLEOTIDE SEQUENCE [LARGE SCALE GENOMIC DNA]</scope>
    <source>
        <strain evidence="2 3">MIWBW</strain>
    </source>
</reference>
<keyword evidence="3" id="KW-1185">Reference proteome</keyword>
<dbReference type="EMBL" id="JAPNKA010000001">
    <property type="protein sequence ID" value="MCY1074075.1"/>
    <property type="molecule type" value="Genomic_DNA"/>
</dbReference>
<feature type="region of interest" description="Disordered" evidence="1">
    <location>
        <begin position="1"/>
        <end position="59"/>
    </location>
</feature>
<name>A0ABT3ZXF1_9BACT</name>
<sequence>MLRREELRGGGGAHIVTSASHQHLARGQQGGGMDRADGAQIGDGDQEPVVGSYSSVEAK</sequence>
<organism evidence="2 3">
    <name type="scientific">Archangium lansingense</name>
    <dbReference type="NCBI Taxonomy" id="2995310"/>
    <lineage>
        <taxon>Bacteria</taxon>
        <taxon>Pseudomonadati</taxon>
        <taxon>Myxococcota</taxon>
        <taxon>Myxococcia</taxon>
        <taxon>Myxococcales</taxon>
        <taxon>Cystobacterineae</taxon>
        <taxon>Archangiaceae</taxon>
        <taxon>Archangium</taxon>
    </lineage>
</organism>
<evidence type="ECO:0000313" key="3">
    <source>
        <dbReference type="Proteomes" id="UP001207654"/>
    </source>
</evidence>
<accession>A0ABT3ZXF1</accession>
<protein>
    <submittedName>
        <fullName evidence="2">Uncharacterized protein</fullName>
    </submittedName>
</protein>
<gene>
    <name evidence="2" type="ORF">OV287_06220</name>
</gene>
<dbReference type="Proteomes" id="UP001207654">
    <property type="component" value="Unassembled WGS sequence"/>
</dbReference>
<proteinExistence type="predicted"/>